<feature type="non-terminal residue" evidence="2">
    <location>
        <position position="1464"/>
    </location>
</feature>
<reference evidence="2" key="1">
    <citation type="submission" date="2023-10" db="EMBL/GenBank/DDBJ databases">
        <authorList>
            <person name="Chen Y."/>
            <person name="Shah S."/>
            <person name="Dougan E. K."/>
            <person name="Thang M."/>
            <person name="Chan C."/>
        </authorList>
    </citation>
    <scope>NUCLEOTIDE SEQUENCE [LARGE SCALE GENOMIC DNA]</scope>
</reference>
<evidence type="ECO:0000313" key="3">
    <source>
        <dbReference type="Proteomes" id="UP001189429"/>
    </source>
</evidence>
<dbReference type="Proteomes" id="UP001189429">
    <property type="component" value="Unassembled WGS sequence"/>
</dbReference>
<feature type="compositionally biased region" description="Gly residues" evidence="1">
    <location>
        <begin position="1214"/>
        <end position="1224"/>
    </location>
</feature>
<name>A0ABN9VZY9_9DINO</name>
<evidence type="ECO:0000313" key="2">
    <source>
        <dbReference type="EMBL" id="CAK0879265.1"/>
    </source>
</evidence>
<protein>
    <recommendedName>
        <fullName evidence="4">RNA-directed RNA polymerase</fullName>
    </recommendedName>
</protein>
<dbReference type="EMBL" id="CAUYUJ010017936">
    <property type="protein sequence ID" value="CAK0879265.1"/>
    <property type="molecule type" value="Genomic_DNA"/>
</dbReference>
<feature type="non-terminal residue" evidence="2">
    <location>
        <position position="1"/>
    </location>
</feature>
<evidence type="ECO:0000256" key="1">
    <source>
        <dbReference type="SAM" id="MobiDB-lite"/>
    </source>
</evidence>
<feature type="region of interest" description="Disordered" evidence="1">
    <location>
        <begin position="347"/>
        <end position="366"/>
    </location>
</feature>
<accession>A0ABN9VZY9</accession>
<feature type="region of interest" description="Disordered" evidence="1">
    <location>
        <begin position="1211"/>
        <end position="1234"/>
    </location>
</feature>
<keyword evidence="3" id="KW-1185">Reference proteome</keyword>
<gene>
    <name evidence="2" type="ORF">PCOR1329_LOCUS62738</name>
</gene>
<comment type="caution">
    <text evidence="2">The sequence shown here is derived from an EMBL/GenBank/DDBJ whole genome shotgun (WGS) entry which is preliminary data.</text>
</comment>
<proteinExistence type="predicted"/>
<evidence type="ECO:0008006" key="4">
    <source>
        <dbReference type="Google" id="ProtNLM"/>
    </source>
</evidence>
<sequence length="1464" mass="159056">QLMALLARQASLMGALAQSGGRQPDALSLLAGGGHDEGFGESSGMRLGGARGAAALELFRRQVQSSPQAVSALVRRNRQLNMTGAASEEGMSDSTRNFFARNVPFGQARSSAFLVFGMAEVFDLMERGSWRAAEAQLALLLCASEQAALREWRWTSAWLLTHLPEPPWASIRQAPARGQIRPMSRLASPEWVAAAIGYTNDTLALEDAERKLAPAAAPRAEEGGGKGGGSKRHGKAAGAPPHERLVGGSNSLDVGIRWGFGLIRRLRGLRTAFGAFVRSSMHAAGFQEVATPAAGLLPCPPPFGWAAGTPPRGVRARRRWLRTRVEHMWVNAVILALSHLHLSESRSCPPRARAGRPLSSSQSEMVSRLSRPVRPMCRPLQWQGGRVEKAGKLGDLLEYLKQWDDVGRLELVDAADSPQALRGTLFPVFKDASTQRVVFNRIARNSSELPLGGFSRLTPSAAMLVDLEVPAGSVLRVWADDLQDFYPAFDCAYDMACTNDVALPLPTRLYEGFAALGRLRKRCRREGRELPEKVVPCHGGLIMGGLNAPDWACESHMRLLAQAGSFPPERRVLNRHLAPEGSAWEGVVLDDHFGLAVDAPGSREARRAIEESFARAREGYAKAGLRVSAGKEVKDAAEATVIGAELLGHDRLVGASRTRRLALAWMGLSMEVDVDRNPHELFDLSSAACNECALFAVLVPLMATDLSAGWGPHVLASDASHLAGASVKTPASAPTARAFWRQREQRGARTRLYPSGWAAMANPEDGAVLQDLEEDAAPPPGIVDPTASLIEYFDVLELCCGEEARLMGYLSGRGLRTGPRIDIKCHKYWDLVDSRLAEWIDSMADLAETRQDDHITGNVHQLLDREAPEAQVQDAALGIRPILDATHLGNVLFRVGMLALFAHLISGHGTGLHEHPLAAYSWRTHIVEFLLTHEAVDRFDLSMCQFGAPWKKDTSLLVVRGSWLAPMARRCRGGHKHTVLEGGLTPKAALYPRGFCDELSKLIADNLDGPTPPSPAESSAPAGAFEALWLNDYVGFAPWQLHCHRLFRKPLHVNLLEIDAACDAVDEQGLRFPDCKHNLLLDSRVSIGAISKGRSSSTAINKLLRRRAPLQLATGSYVGCHFAPTRLQPADIPSRTLRDPASALARGAEAPPPAPCWLAGLEAGGASAFRAWAALPLQRRQQSRWAWLVACLWWRGLLRLAPRPRVRDPALGFPGEGPRGGGGWPERPPMEVSRVSSPGQVTARLLPGTASLHQGRARGTLAPASCAAAAWPARPLGRLFGLLVLLLLWGPAAAPRPPTARPAGVDLAAARGLAPVVQARRAALVSQLHHWLAGHGGPSWDLFILMDPATVARYLAKYGQFLYDTMRSRHDYDETINAVVDANRALRHRLDAAWDISFTWKHLAPGSNHQAMPEALLLASVSLALAWGWRDVAGCLLLGFFGMMRPFEFLRLRFGDLVLPSRTL</sequence>
<organism evidence="2 3">
    <name type="scientific">Prorocentrum cordatum</name>
    <dbReference type="NCBI Taxonomy" id="2364126"/>
    <lineage>
        <taxon>Eukaryota</taxon>
        <taxon>Sar</taxon>
        <taxon>Alveolata</taxon>
        <taxon>Dinophyceae</taxon>
        <taxon>Prorocentrales</taxon>
        <taxon>Prorocentraceae</taxon>
        <taxon>Prorocentrum</taxon>
    </lineage>
</organism>
<feature type="region of interest" description="Disordered" evidence="1">
    <location>
        <begin position="213"/>
        <end position="244"/>
    </location>
</feature>